<evidence type="ECO:0000256" key="10">
    <source>
        <dbReference type="SAM" id="Phobius"/>
    </source>
</evidence>
<geneLocation type="mitochondrion" evidence="12"/>
<feature type="transmembrane region" description="Helical" evidence="10">
    <location>
        <begin position="255"/>
        <end position="276"/>
    </location>
</feature>
<gene>
    <name evidence="12" type="primary">nad2</name>
</gene>
<evidence type="ECO:0000256" key="3">
    <source>
        <dbReference type="ARBA" id="ARBA00012944"/>
    </source>
</evidence>
<feature type="transmembrane region" description="Helical" evidence="10">
    <location>
        <begin position="71"/>
        <end position="89"/>
    </location>
</feature>
<dbReference type="EMBL" id="KJ459953">
    <property type="protein sequence ID" value="AHY04984.1"/>
    <property type="molecule type" value="Genomic_DNA"/>
</dbReference>
<keyword evidence="13" id="KW-0560">Oxidoreductase</keyword>
<feature type="transmembrane region" description="Helical" evidence="10">
    <location>
        <begin position="137"/>
        <end position="158"/>
    </location>
</feature>
<proteinExistence type="inferred from homology"/>
<evidence type="ECO:0000256" key="5">
    <source>
        <dbReference type="ARBA" id="ARBA00022692"/>
    </source>
</evidence>
<dbReference type="AlphaFoldDB" id="K9L358"/>
<dbReference type="EC" id="7.1.1.2" evidence="3"/>
<accession>K9L358</accession>
<dbReference type="PANTHER" id="PTHR22773">
    <property type="entry name" value="NADH DEHYDROGENASE"/>
    <property type="match status" value="1"/>
</dbReference>
<evidence type="ECO:0000256" key="7">
    <source>
        <dbReference type="ARBA" id="ARBA00023136"/>
    </source>
</evidence>
<evidence type="ECO:0000256" key="9">
    <source>
        <dbReference type="ARBA" id="ARBA00049551"/>
    </source>
</evidence>
<dbReference type="GO" id="GO:0008137">
    <property type="term" value="F:NADH dehydrogenase (ubiquinone) activity"/>
    <property type="evidence" value="ECO:0007669"/>
    <property type="project" value="UniProtKB-EC"/>
</dbReference>
<feature type="transmembrane region" description="Helical" evidence="10">
    <location>
        <begin position="110"/>
        <end position="131"/>
    </location>
</feature>
<comment type="catalytic activity">
    <reaction evidence="9">
        <text>a ubiquinone + NADH + 5 H(+)(in) = a ubiquinol + NAD(+) + 4 H(+)(out)</text>
        <dbReference type="Rhea" id="RHEA:29091"/>
        <dbReference type="Rhea" id="RHEA-COMP:9565"/>
        <dbReference type="Rhea" id="RHEA-COMP:9566"/>
        <dbReference type="ChEBI" id="CHEBI:15378"/>
        <dbReference type="ChEBI" id="CHEBI:16389"/>
        <dbReference type="ChEBI" id="CHEBI:17976"/>
        <dbReference type="ChEBI" id="CHEBI:57540"/>
        <dbReference type="ChEBI" id="CHEBI:57945"/>
        <dbReference type="EC" id="7.1.1.2"/>
    </reaction>
</comment>
<keyword evidence="6 10" id="KW-1133">Transmembrane helix</keyword>
<evidence type="ECO:0000313" key="13">
    <source>
        <dbReference type="EMBL" id="AHY04984.1"/>
    </source>
</evidence>
<dbReference type="Pfam" id="PF00361">
    <property type="entry name" value="Proton_antipo_M"/>
    <property type="match status" value="1"/>
</dbReference>
<protein>
    <recommendedName>
        <fullName evidence="4">NADH-ubiquinone oxidoreductase chain 2</fullName>
        <ecNumber evidence="3">7.1.1.2</ecNumber>
    </recommendedName>
    <alternativeName>
        <fullName evidence="8">NADH dehydrogenase subunit 2</fullName>
    </alternativeName>
</protein>
<evidence type="ECO:0000256" key="2">
    <source>
        <dbReference type="ARBA" id="ARBA00007012"/>
    </source>
</evidence>
<evidence type="ECO:0000259" key="11">
    <source>
        <dbReference type="Pfam" id="PF00361"/>
    </source>
</evidence>
<feature type="transmembrane region" description="Helical" evidence="10">
    <location>
        <begin position="170"/>
        <end position="191"/>
    </location>
</feature>
<sequence>MLVLGTLILILSTFNLQTIKEVKEIYRIGVVLLLQVLVVLYDSIQLDFVGGGLAIYNDVLVVTSYTKMVEALIFIMGIAYLYVLQEYVYNIKTNSNNAVLKGNSGSLFISLRKPVELIVLVLLNILGVILFMQWNNFIVIFITLELQSYTLYLITTFFNKSYKSTKSGLLYFLIGSVGSIVVLLGFVLIYAETGLLNLSDFFAMYNGFNGALPATFDGNTILLAYVFILLGLFLKIGTAPFHNWLINIYANTPTVITLWISIIGKMSILTVIYTLISNSAFLYNSTYASLVASSNVAVYNIPLLLAFISTLSIVFGVLGGLGQFTIKRIIGYSGLVNSGYFLFIILSNNNSTLSTYLFNIYQYGLTHVVWFLLILVNGLYYSNAKTFSKLYHNANPRHSLNTPIEFVKDLYGFLFANPYLGFCYIVVLSSLIGIPPLTGFYAKFYVLLTGIQSSYLFLAILVLLSSAVTAYYYIFIVKNIIVTDTSSYSGIINAWRSHAKGTVSLSITPLLSIVISVIIMVILTLGVVGLDIANNGTHIVESYYINKHV</sequence>
<evidence type="ECO:0000256" key="4">
    <source>
        <dbReference type="ARBA" id="ARBA00021008"/>
    </source>
</evidence>
<keyword evidence="5 10" id="KW-0812">Transmembrane</keyword>
<organism evidence="12">
    <name type="scientific">Magnusiomyces magnusii</name>
    <name type="common">Yeast</name>
    <name type="synonym">Dipodascus magnusii</name>
    <dbReference type="NCBI Taxonomy" id="43963"/>
    <lineage>
        <taxon>Eukaryota</taxon>
        <taxon>Fungi</taxon>
        <taxon>Dikarya</taxon>
        <taxon>Ascomycota</taxon>
        <taxon>Saccharomycotina</taxon>
        <taxon>Dipodascomycetes</taxon>
        <taxon>Dipodascales</taxon>
        <taxon>Dipodascaceae</taxon>
        <taxon>Magnusiomyces</taxon>
    </lineage>
</organism>
<evidence type="ECO:0000256" key="6">
    <source>
        <dbReference type="ARBA" id="ARBA00022989"/>
    </source>
</evidence>
<feature type="transmembrane region" description="Helical" evidence="10">
    <location>
        <begin position="505"/>
        <end position="528"/>
    </location>
</feature>
<feature type="transmembrane region" description="Helical" evidence="10">
    <location>
        <begin position="329"/>
        <end position="348"/>
    </location>
</feature>
<keyword evidence="12" id="KW-0496">Mitochondrion</keyword>
<feature type="transmembrane region" description="Helical" evidence="10">
    <location>
        <begin position="360"/>
        <end position="381"/>
    </location>
</feature>
<feature type="transmembrane region" description="Helical" evidence="10">
    <location>
        <begin position="211"/>
        <end position="234"/>
    </location>
</feature>
<dbReference type="GeneID" id="14412297"/>
<reference evidence="12" key="1">
    <citation type="journal article" date="2014" name="Proc. Natl. Acad. Sci. U.S.A.">
        <title>Massive programmed translational jumping in mitochondria.</title>
        <authorList>
            <person name="Lang B.F."/>
            <person name="Jakubkova M."/>
            <person name="Hegedusova E."/>
            <person name="Daoud R."/>
            <person name="Forget L."/>
            <person name="Brejova B."/>
            <person name="Vinar T."/>
            <person name="Kosa P."/>
            <person name="Fricova D."/>
            <person name="Nebohacova M."/>
            <person name="Griac P."/>
            <person name="Tomaska L."/>
            <person name="Burger G."/>
            <person name="Nosek J."/>
        </authorList>
    </citation>
    <scope>NUCLEOTIDE SEQUENCE</scope>
    <source>
        <strain evidence="13">270</strain>
        <strain evidence="12">CBS 234.85</strain>
    </source>
</reference>
<dbReference type="GO" id="GO:0016020">
    <property type="term" value="C:membrane"/>
    <property type="evidence" value="ECO:0007669"/>
    <property type="project" value="UniProtKB-SubCell"/>
</dbReference>
<evidence type="ECO:0000313" key="12">
    <source>
        <dbReference type="EMBL" id="AEY71953.2"/>
    </source>
</evidence>
<dbReference type="GO" id="GO:0016491">
    <property type="term" value="F:oxidoreductase activity"/>
    <property type="evidence" value="ECO:0007669"/>
    <property type="project" value="UniProtKB-KW"/>
</dbReference>
<feature type="transmembrane region" description="Helical" evidence="10">
    <location>
        <begin position="25"/>
        <end position="41"/>
    </location>
</feature>
<comment type="similarity">
    <text evidence="2">Belongs to the complex I subunit 2 family.</text>
</comment>
<evidence type="ECO:0000256" key="8">
    <source>
        <dbReference type="ARBA" id="ARBA00031028"/>
    </source>
</evidence>
<feature type="transmembrane region" description="Helical" evidence="10">
    <location>
        <begin position="296"/>
        <end position="317"/>
    </location>
</feature>
<name>K9L358_MAGMU</name>
<feature type="domain" description="NADH:quinone oxidoreductase/Mrp antiporter transmembrane" evidence="11">
    <location>
        <begin position="135"/>
        <end position="468"/>
    </location>
</feature>
<comment type="subcellular location">
    <subcellularLocation>
        <location evidence="1">Membrane</location>
        <topology evidence="1">Multi-pass membrane protein</topology>
    </subcellularLocation>
</comment>
<feature type="transmembrane region" description="Helical" evidence="10">
    <location>
        <begin position="454"/>
        <end position="474"/>
    </location>
</feature>
<dbReference type="EMBL" id="JQ236859">
    <property type="protein sequence ID" value="AEY71953.2"/>
    <property type="molecule type" value="Genomic_DNA"/>
</dbReference>
<keyword evidence="7 10" id="KW-0472">Membrane</keyword>
<evidence type="ECO:0000256" key="1">
    <source>
        <dbReference type="ARBA" id="ARBA00004141"/>
    </source>
</evidence>
<dbReference type="InterPro" id="IPR001750">
    <property type="entry name" value="ND/Mrp_TM"/>
</dbReference>
<feature type="transmembrane region" description="Helical" evidence="10">
    <location>
        <begin position="410"/>
        <end position="434"/>
    </location>
</feature>
<dbReference type="RefSeq" id="YP_007317619.2">
    <property type="nucleotide sequence ID" value="NC_020043.1"/>
</dbReference>